<organism evidence="1 2">
    <name type="scientific">Hibiscus sabdariffa</name>
    <name type="common">roselle</name>
    <dbReference type="NCBI Taxonomy" id="183260"/>
    <lineage>
        <taxon>Eukaryota</taxon>
        <taxon>Viridiplantae</taxon>
        <taxon>Streptophyta</taxon>
        <taxon>Embryophyta</taxon>
        <taxon>Tracheophyta</taxon>
        <taxon>Spermatophyta</taxon>
        <taxon>Magnoliopsida</taxon>
        <taxon>eudicotyledons</taxon>
        <taxon>Gunneridae</taxon>
        <taxon>Pentapetalae</taxon>
        <taxon>rosids</taxon>
        <taxon>malvids</taxon>
        <taxon>Malvales</taxon>
        <taxon>Malvaceae</taxon>
        <taxon>Malvoideae</taxon>
        <taxon>Hibiscus</taxon>
    </lineage>
</organism>
<keyword evidence="2" id="KW-1185">Reference proteome</keyword>
<name>A0ABR1ZUB1_9ROSI</name>
<dbReference type="EMBL" id="JBBPBN010000584">
    <property type="protein sequence ID" value="KAK8484301.1"/>
    <property type="molecule type" value="Genomic_DNA"/>
</dbReference>
<sequence length="146" mass="16403">MPKEWSIEFPFQSIDHLPPIDINEEISAASCNDDAERLELLSITISCCIDLKNLPSSEESLWGHISWVLSSSEQYSLISLQPAASTAAHAEMDSEISAARGNCRLAQLLNRTKHVAIRSWGHYRMIIECKQQKATEASSYRHMSLN</sequence>
<gene>
    <name evidence="1" type="ORF">V6N11_013098</name>
</gene>
<accession>A0ABR1ZUB1</accession>
<protein>
    <submittedName>
        <fullName evidence="1">Uncharacterized protein</fullName>
    </submittedName>
</protein>
<reference evidence="1 2" key="1">
    <citation type="journal article" date="2024" name="G3 (Bethesda)">
        <title>Genome assembly of Hibiscus sabdariffa L. provides insights into metabolisms of medicinal natural products.</title>
        <authorList>
            <person name="Kim T."/>
        </authorList>
    </citation>
    <scope>NUCLEOTIDE SEQUENCE [LARGE SCALE GENOMIC DNA]</scope>
    <source>
        <strain evidence="1">TK-2024</strain>
        <tissue evidence="1">Old leaves</tissue>
    </source>
</reference>
<evidence type="ECO:0000313" key="1">
    <source>
        <dbReference type="EMBL" id="KAK8484301.1"/>
    </source>
</evidence>
<evidence type="ECO:0000313" key="2">
    <source>
        <dbReference type="Proteomes" id="UP001396334"/>
    </source>
</evidence>
<dbReference type="Proteomes" id="UP001396334">
    <property type="component" value="Unassembled WGS sequence"/>
</dbReference>
<proteinExistence type="predicted"/>
<comment type="caution">
    <text evidence="1">The sequence shown here is derived from an EMBL/GenBank/DDBJ whole genome shotgun (WGS) entry which is preliminary data.</text>
</comment>